<feature type="chain" id="PRO_5046468613" evidence="2">
    <location>
        <begin position="22"/>
        <end position="147"/>
    </location>
</feature>
<feature type="region of interest" description="Disordered" evidence="1">
    <location>
        <begin position="69"/>
        <end position="91"/>
    </location>
</feature>
<feature type="signal peptide" evidence="2">
    <location>
        <begin position="1"/>
        <end position="21"/>
    </location>
</feature>
<comment type="caution">
    <text evidence="3">The sequence shown here is derived from an EMBL/GenBank/DDBJ whole genome shotgun (WGS) entry which is preliminary data.</text>
</comment>
<feature type="compositionally biased region" description="Basic and acidic residues" evidence="1">
    <location>
        <begin position="75"/>
        <end position="91"/>
    </location>
</feature>
<keyword evidence="2" id="KW-0732">Signal</keyword>
<keyword evidence="4" id="KW-1185">Reference proteome</keyword>
<sequence length="147" mass="15891">MRAGLLIVPFLLGAAPVAAQAPRAAAPQMQVPPELTDPAMTQKLANSMQAISKAFLDLRVGEVQAALEGRQATPSERKMTVRDLGRRDDPNFEKDLQQQVANAKPMIDQSMKALAAALPAMMQGMQQAEKALERAAANMPDPTYPKR</sequence>
<gene>
    <name evidence="3" type="ORF">LZ538_07710</name>
</gene>
<organism evidence="3 4">
    <name type="scientific">Sphingomonas hankyongi</name>
    <dbReference type="NCBI Taxonomy" id="2908209"/>
    <lineage>
        <taxon>Bacteria</taxon>
        <taxon>Pseudomonadati</taxon>
        <taxon>Pseudomonadota</taxon>
        <taxon>Alphaproteobacteria</taxon>
        <taxon>Sphingomonadales</taxon>
        <taxon>Sphingomonadaceae</taxon>
        <taxon>Sphingomonas</taxon>
    </lineage>
</organism>
<evidence type="ECO:0000313" key="4">
    <source>
        <dbReference type="Proteomes" id="UP001165342"/>
    </source>
</evidence>
<dbReference type="Proteomes" id="UP001165342">
    <property type="component" value="Unassembled WGS sequence"/>
</dbReference>
<evidence type="ECO:0000256" key="1">
    <source>
        <dbReference type="SAM" id="MobiDB-lite"/>
    </source>
</evidence>
<name>A0ABT0S2D4_9SPHN</name>
<dbReference type="EMBL" id="JAMGBE010000002">
    <property type="protein sequence ID" value="MCL6729942.1"/>
    <property type="molecule type" value="Genomic_DNA"/>
</dbReference>
<accession>A0ABT0S2D4</accession>
<protein>
    <submittedName>
        <fullName evidence="3">Uncharacterized protein</fullName>
    </submittedName>
</protein>
<proteinExistence type="predicted"/>
<evidence type="ECO:0000256" key="2">
    <source>
        <dbReference type="SAM" id="SignalP"/>
    </source>
</evidence>
<reference evidence="3" key="1">
    <citation type="submission" date="2022-05" db="EMBL/GenBank/DDBJ databases">
        <authorList>
            <person name="Jo J.-H."/>
            <person name="Im W.-T."/>
        </authorList>
    </citation>
    <scope>NUCLEOTIDE SEQUENCE</scope>
    <source>
        <strain evidence="3">SE220</strain>
    </source>
</reference>
<evidence type="ECO:0000313" key="3">
    <source>
        <dbReference type="EMBL" id="MCL6729942.1"/>
    </source>
</evidence>
<dbReference type="RefSeq" id="WP_249831407.1">
    <property type="nucleotide sequence ID" value="NZ_JAMGBE010000002.1"/>
</dbReference>